<accession>A0A212J6P5</accession>
<proteinExistence type="predicted"/>
<protein>
    <submittedName>
        <fullName evidence="2">Uncharacterized protein</fullName>
    </submittedName>
</protein>
<dbReference type="RefSeq" id="WP_296939193.1">
    <property type="nucleotide sequence ID" value="NZ_LT599032.1"/>
</dbReference>
<name>A0A212J6P5_9BACT</name>
<gene>
    <name evidence="2" type="ORF">KL86DYS1_11309</name>
</gene>
<keyword evidence="1" id="KW-0732">Signal</keyword>
<evidence type="ECO:0000313" key="2">
    <source>
        <dbReference type="EMBL" id="SBV95122.1"/>
    </source>
</evidence>
<organism evidence="2">
    <name type="scientific">uncultured Dysgonomonas sp</name>
    <dbReference type="NCBI Taxonomy" id="206096"/>
    <lineage>
        <taxon>Bacteria</taxon>
        <taxon>Pseudomonadati</taxon>
        <taxon>Bacteroidota</taxon>
        <taxon>Bacteroidia</taxon>
        <taxon>Bacteroidales</taxon>
        <taxon>Dysgonomonadaceae</taxon>
        <taxon>Dysgonomonas</taxon>
        <taxon>environmental samples</taxon>
    </lineage>
</organism>
<sequence length="174" mass="19947">MIKARLLFILITFCSLQTFAIPPRTKIEKDKVTLTYIEVKDEAIEFAASDIHSMILRKNKGFLWPATKIAFSKKDGQLYFDVTAIDNSWCNMFRADENPYGYFVIGGRMFIVTSKGNEPVDLAEYFTCDNDIERTFYKPDATVKPVSKNPVWYYLHKGKMATVLDSINMASLGR</sequence>
<dbReference type="EMBL" id="FLUM01000001">
    <property type="protein sequence ID" value="SBV95122.1"/>
    <property type="molecule type" value="Genomic_DNA"/>
</dbReference>
<dbReference type="AlphaFoldDB" id="A0A212J6P5"/>
<feature type="chain" id="PRO_5012058228" evidence="1">
    <location>
        <begin position="21"/>
        <end position="174"/>
    </location>
</feature>
<reference evidence="2" key="1">
    <citation type="submission" date="2016-04" db="EMBL/GenBank/DDBJ databases">
        <authorList>
            <person name="Evans L.H."/>
            <person name="Alamgir A."/>
            <person name="Owens N."/>
            <person name="Weber N.D."/>
            <person name="Virtaneva K."/>
            <person name="Barbian K."/>
            <person name="Babar A."/>
            <person name="Rosenke K."/>
        </authorList>
    </citation>
    <scope>NUCLEOTIDE SEQUENCE</scope>
    <source>
        <strain evidence="2">86-1</strain>
    </source>
</reference>
<feature type="signal peptide" evidence="1">
    <location>
        <begin position="1"/>
        <end position="20"/>
    </location>
</feature>
<evidence type="ECO:0000256" key="1">
    <source>
        <dbReference type="SAM" id="SignalP"/>
    </source>
</evidence>